<sequence length="196" mass="21387">MPAHDVRGLQAPPRTWQRNVLSERGSDVGPTFEDLNHYLEQKKYQEGQCSSTTPSSNSGGFVDQGSYFPLAQPAYNPMIDPGFQSQIEATVANMIPGLLQQMQQGASPIRNYAAEAADLSSQIIQQWARGPAEISSPNESNPAIPRKMRADSGYVSTAIATNGEASNCGRAQKKSKGRKISSNRKKRKDQDVMAED</sequence>
<evidence type="ECO:0000256" key="1">
    <source>
        <dbReference type="SAM" id="MobiDB-lite"/>
    </source>
</evidence>
<feature type="compositionally biased region" description="Basic residues" evidence="1">
    <location>
        <begin position="171"/>
        <end position="187"/>
    </location>
</feature>
<comment type="caution">
    <text evidence="2">The sequence shown here is derived from an EMBL/GenBank/DDBJ whole genome shotgun (WGS) entry which is preliminary data.</text>
</comment>
<feature type="region of interest" description="Disordered" evidence="1">
    <location>
        <begin position="130"/>
        <end position="149"/>
    </location>
</feature>
<reference evidence="2 3" key="1">
    <citation type="submission" date="2019-04" db="EMBL/GenBank/DDBJ databases">
        <title>High contiguity whole genome sequence and gene annotation resource for two Venturia nashicola isolates.</title>
        <authorList>
            <person name="Prokchorchik M."/>
            <person name="Won K."/>
            <person name="Lee Y."/>
            <person name="Choi E.D."/>
            <person name="Segonzac C."/>
            <person name="Sohn K.H."/>
        </authorList>
    </citation>
    <scope>NUCLEOTIDE SEQUENCE [LARGE SCALE GENOMIC DNA]</scope>
    <source>
        <strain evidence="2 3">PRI2</strain>
    </source>
</reference>
<organism evidence="2 3">
    <name type="scientific">Venturia nashicola</name>
    <dbReference type="NCBI Taxonomy" id="86259"/>
    <lineage>
        <taxon>Eukaryota</taxon>
        <taxon>Fungi</taxon>
        <taxon>Dikarya</taxon>
        <taxon>Ascomycota</taxon>
        <taxon>Pezizomycotina</taxon>
        <taxon>Dothideomycetes</taxon>
        <taxon>Pleosporomycetidae</taxon>
        <taxon>Venturiales</taxon>
        <taxon>Venturiaceae</taxon>
        <taxon>Venturia</taxon>
    </lineage>
</organism>
<protein>
    <submittedName>
        <fullName evidence="2">Uncharacterized protein</fullName>
    </submittedName>
</protein>
<accession>A0A4Z1NQM8</accession>
<feature type="region of interest" description="Disordered" evidence="1">
    <location>
        <begin position="160"/>
        <end position="196"/>
    </location>
</feature>
<dbReference type="Proteomes" id="UP000298493">
    <property type="component" value="Unassembled WGS sequence"/>
</dbReference>
<evidence type="ECO:0000313" key="2">
    <source>
        <dbReference type="EMBL" id="TID16571.1"/>
    </source>
</evidence>
<dbReference type="AlphaFoldDB" id="A0A4Z1NQM8"/>
<evidence type="ECO:0000313" key="3">
    <source>
        <dbReference type="Proteomes" id="UP000298493"/>
    </source>
</evidence>
<proteinExistence type="predicted"/>
<name>A0A4Z1NQM8_9PEZI</name>
<dbReference type="EMBL" id="SNSC02000018">
    <property type="protein sequence ID" value="TID16571.1"/>
    <property type="molecule type" value="Genomic_DNA"/>
</dbReference>
<keyword evidence="3" id="KW-1185">Reference proteome</keyword>
<gene>
    <name evidence="2" type="ORF">E6O75_ATG11689</name>
</gene>
<feature type="region of interest" description="Disordered" evidence="1">
    <location>
        <begin position="1"/>
        <end position="31"/>
    </location>
</feature>